<comment type="subcellular location">
    <subcellularLocation>
        <location evidence="1">Cell membrane</location>
        <topology evidence="1">Multi-pass membrane protein</topology>
    </subcellularLocation>
</comment>
<feature type="transmembrane region" description="Helical" evidence="8">
    <location>
        <begin position="57"/>
        <end position="75"/>
    </location>
</feature>
<dbReference type="RefSeq" id="WP_213172257.1">
    <property type="nucleotide sequence ID" value="NZ_CP070496.1"/>
</dbReference>
<keyword evidence="5 8" id="KW-1133">Transmembrane helix</keyword>
<name>A0A895XX93_9ACTN</name>
<dbReference type="PANTHER" id="PTHR14969:SF62">
    <property type="entry name" value="DECAPRENYLPHOSPHORYL-5-PHOSPHORIBOSE PHOSPHATASE RV3807C-RELATED"/>
    <property type="match status" value="1"/>
</dbReference>
<keyword evidence="4" id="KW-0378">Hydrolase</keyword>
<dbReference type="SMART" id="SM00014">
    <property type="entry name" value="acidPPc"/>
    <property type="match status" value="1"/>
</dbReference>
<evidence type="ECO:0000256" key="7">
    <source>
        <dbReference type="SAM" id="MobiDB-lite"/>
    </source>
</evidence>
<feature type="compositionally biased region" description="Low complexity" evidence="7">
    <location>
        <begin position="372"/>
        <end position="385"/>
    </location>
</feature>
<feature type="region of interest" description="Disordered" evidence="7">
    <location>
        <begin position="229"/>
        <end position="460"/>
    </location>
</feature>
<evidence type="ECO:0000256" key="6">
    <source>
        <dbReference type="ARBA" id="ARBA00023136"/>
    </source>
</evidence>
<feature type="compositionally biased region" description="Low complexity" evidence="7">
    <location>
        <begin position="270"/>
        <end position="287"/>
    </location>
</feature>
<dbReference type="Pfam" id="PF01569">
    <property type="entry name" value="PAP2"/>
    <property type="match status" value="1"/>
</dbReference>
<feature type="compositionally biased region" description="Basic and acidic residues" evidence="7">
    <location>
        <begin position="449"/>
        <end position="460"/>
    </location>
</feature>
<gene>
    <name evidence="10" type="ORF">JQS30_04895</name>
</gene>
<dbReference type="Proteomes" id="UP000662939">
    <property type="component" value="Chromosome"/>
</dbReference>
<evidence type="ECO:0000256" key="2">
    <source>
        <dbReference type="ARBA" id="ARBA00022475"/>
    </source>
</evidence>
<dbReference type="SUPFAM" id="SSF48317">
    <property type="entry name" value="Acid phosphatase/Vanadium-dependent haloperoxidase"/>
    <property type="match status" value="1"/>
</dbReference>
<evidence type="ECO:0000313" key="11">
    <source>
        <dbReference type="Proteomes" id="UP000662939"/>
    </source>
</evidence>
<reference evidence="10" key="1">
    <citation type="submission" date="2021-02" db="EMBL/GenBank/DDBJ databases">
        <title>Natronoglycomyces albus gen. nov., sp. nov, a haloalkaliphilic actinobacterium from a soda solonchak soil.</title>
        <authorList>
            <person name="Sorokin D.Y."/>
            <person name="Khijniak T.V."/>
            <person name="Zakharycheva A.P."/>
            <person name="Boueva O.V."/>
            <person name="Ariskina E.V."/>
            <person name="Hahnke R.L."/>
            <person name="Bunk B."/>
            <person name="Sproer C."/>
            <person name="Schumann P."/>
            <person name="Evtushenko L.I."/>
            <person name="Kublanov I.V."/>
        </authorList>
    </citation>
    <scope>NUCLEOTIDE SEQUENCE</scope>
    <source>
        <strain evidence="10">DSM 106290</strain>
    </source>
</reference>
<evidence type="ECO:0000313" key="10">
    <source>
        <dbReference type="EMBL" id="QSB06248.1"/>
    </source>
</evidence>
<proteinExistence type="predicted"/>
<keyword evidence="2" id="KW-1003">Cell membrane</keyword>
<dbReference type="InterPro" id="IPR036938">
    <property type="entry name" value="PAP2/HPO_sf"/>
</dbReference>
<evidence type="ECO:0000256" key="1">
    <source>
        <dbReference type="ARBA" id="ARBA00004651"/>
    </source>
</evidence>
<feature type="transmembrane region" description="Helical" evidence="8">
    <location>
        <begin position="35"/>
        <end position="51"/>
    </location>
</feature>
<evidence type="ECO:0000256" key="3">
    <source>
        <dbReference type="ARBA" id="ARBA00022692"/>
    </source>
</evidence>
<feature type="transmembrane region" description="Helical" evidence="8">
    <location>
        <begin position="159"/>
        <end position="182"/>
    </location>
</feature>
<feature type="domain" description="Phosphatidic acid phosphatase type 2/haloperoxidase" evidence="9">
    <location>
        <begin position="62"/>
        <end position="174"/>
    </location>
</feature>
<dbReference type="AlphaFoldDB" id="A0A895XX93"/>
<dbReference type="GO" id="GO:0016787">
    <property type="term" value="F:hydrolase activity"/>
    <property type="evidence" value="ECO:0007669"/>
    <property type="project" value="UniProtKB-KW"/>
</dbReference>
<dbReference type="InterPro" id="IPR000326">
    <property type="entry name" value="PAP2/HPO"/>
</dbReference>
<dbReference type="Gene3D" id="1.20.144.10">
    <property type="entry name" value="Phosphatidic acid phosphatase type 2/haloperoxidase"/>
    <property type="match status" value="1"/>
</dbReference>
<organism evidence="10 11">
    <name type="scientific">Natronoglycomyces albus</name>
    <dbReference type="NCBI Taxonomy" id="2811108"/>
    <lineage>
        <taxon>Bacteria</taxon>
        <taxon>Bacillati</taxon>
        <taxon>Actinomycetota</taxon>
        <taxon>Actinomycetes</taxon>
        <taxon>Glycomycetales</taxon>
        <taxon>Glycomycetaceae</taxon>
        <taxon>Natronoglycomyces</taxon>
    </lineage>
</organism>
<dbReference type="PANTHER" id="PTHR14969">
    <property type="entry name" value="SPHINGOSINE-1-PHOSPHATE PHOSPHOHYDROLASE"/>
    <property type="match status" value="1"/>
</dbReference>
<dbReference type="KEGG" id="nav:JQS30_04895"/>
<accession>A0A895XX93</accession>
<feature type="compositionally biased region" description="Pro residues" evidence="7">
    <location>
        <begin position="355"/>
        <end position="364"/>
    </location>
</feature>
<evidence type="ECO:0000256" key="8">
    <source>
        <dbReference type="SAM" id="Phobius"/>
    </source>
</evidence>
<evidence type="ECO:0000256" key="4">
    <source>
        <dbReference type="ARBA" id="ARBA00022801"/>
    </source>
</evidence>
<keyword evidence="6 8" id="KW-0472">Membrane</keyword>
<keyword evidence="11" id="KW-1185">Reference proteome</keyword>
<keyword evidence="3 8" id="KW-0812">Transmembrane</keyword>
<protein>
    <submittedName>
        <fullName evidence="10">Phosphatase PAP2 family protein</fullName>
    </submittedName>
</protein>
<dbReference type="EMBL" id="CP070496">
    <property type="protein sequence ID" value="QSB06248.1"/>
    <property type="molecule type" value="Genomic_DNA"/>
</dbReference>
<evidence type="ECO:0000256" key="5">
    <source>
        <dbReference type="ARBA" id="ARBA00022989"/>
    </source>
</evidence>
<evidence type="ECO:0000259" key="9">
    <source>
        <dbReference type="SMART" id="SM00014"/>
    </source>
</evidence>
<dbReference type="GO" id="GO:0005886">
    <property type="term" value="C:plasma membrane"/>
    <property type="evidence" value="ECO:0007669"/>
    <property type="project" value="UniProtKB-SubCell"/>
</dbReference>
<sequence length="460" mass="49271">MQVPEISTDWYLRVVNFVEGWPGWLQTIFEHGTDAGLVVFAVLFLLGWWHARSRHDFRMALALAAPVGTVAAYLVSNSLKDVIEQQRPCQLMPDVTIIATCQEAGSWAFPSNHATVVAAAAAAIIVVMPRIWVIVVAVPVAATMAASRVIVGVHYPHDIIVGMIVGTIVAPLVTLLLAWMFARLIGAMRRTAFFAFFLGKGPDDAAEEVNGATGGTQRLGDDTMMLSKVRDEVPPPPLGNSAPQPGNDPAAASQHPPAGTSHPQPSGYHGPEAGSAPQPSGPAAEGPTDPHSGYRPPETPRATDFGQPPSGPYQFGAGNHSDQNRREPTFGNPQSRQSHSGHIHGHGRPEAPTMDSPPPSTGHPPEPRQRHSAQQQPPQHRAQPAGENTNPRAASSRPAAEGIPSAGKRPPNSGLPTVGHRPPPPNTPREEPPPPEPGQQRARRPQQVRPEDHPNYKHWD</sequence>